<dbReference type="InterPro" id="IPR036869">
    <property type="entry name" value="J_dom_sf"/>
</dbReference>
<dbReference type="GO" id="GO:0051087">
    <property type="term" value="F:protein-folding chaperone binding"/>
    <property type="evidence" value="ECO:0007669"/>
    <property type="project" value="InterPro"/>
</dbReference>
<dbReference type="Proteomes" id="UP000799767">
    <property type="component" value="Unassembled WGS sequence"/>
</dbReference>
<feature type="region of interest" description="Disordered" evidence="3">
    <location>
        <begin position="46"/>
        <end position="74"/>
    </location>
</feature>
<dbReference type="Pfam" id="PF07743">
    <property type="entry name" value="HSCB_C"/>
    <property type="match status" value="1"/>
</dbReference>
<gene>
    <name evidence="5" type="ORF">BDY17DRAFT_312461</name>
</gene>
<accession>A0A6A6PLL8</accession>
<dbReference type="GO" id="GO:0044571">
    <property type="term" value="P:[2Fe-2S] cluster assembly"/>
    <property type="evidence" value="ECO:0007669"/>
    <property type="project" value="InterPro"/>
</dbReference>
<dbReference type="RefSeq" id="XP_033587161.1">
    <property type="nucleotide sequence ID" value="XM_033735626.1"/>
</dbReference>
<dbReference type="OrthoDB" id="448954at2759"/>
<dbReference type="NCBIfam" id="TIGR00714">
    <property type="entry name" value="hscB"/>
    <property type="match status" value="1"/>
</dbReference>
<keyword evidence="6" id="KW-1185">Reference proteome</keyword>
<dbReference type="Gene3D" id="1.20.1280.20">
    <property type="entry name" value="HscB, C-terminal domain"/>
    <property type="match status" value="1"/>
</dbReference>
<evidence type="ECO:0000256" key="2">
    <source>
        <dbReference type="ARBA" id="ARBA00023186"/>
    </source>
</evidence>
<dbReference type="InterPro" id="IPR004640">
    <property type="entry name" value="HscB"/>
</dbReference>
<dbReference type="InterPro" id="IPR009073">
    <property type="entry name" value="HscB_oligo_C"/>
</dbReference>
<dbReference type="InterPro" id="IPR036386">
    <property type="entry name" value="HscB_C_sf"/>
</dbReference>
<evidence type="ECO:0000259" key="4">
    <source>
        <dbReference type="PROSITE" id="PS50076"/>
    </source>
</evidence>
<comment type="similarity">
    <text evidence="1">Belongs to the HscB family.</text>
</comment>
<feature type="domain" description="J" evidence="4">
    <location>
        <begin position="76"/>
        <end position="153"/>
    </location>
</feature>
<dbReference type="GO" id="GO:0001671">
    <property type="term" value="F:ATPase activator activity"/>
    <property type="evidence" value="ECO:0007669"/>
    <property type="project" value="InterPro"/>
</dbReference>
<sequence length="251" mass="27829">MRRNTISSAKRAATTATRTSLAHSRPSPPFICAACRLTAASTASQRPFTTLPCRNQQPSPSPTTPTPNRESILPQTHYDHFPTTFPNGPPPNSPFTPNLRALRSEYLALQSKTHPDLAPQSQKRQAEARSMRLNEAYKTLQDPLRRARYLLSLRGIDVEDEAVQMGENELLMEVMEVREAVEEAESEEEVAALRGVNDGRVEASVGVLERAFARGDMEGAAVEAVRLRYWMNIEESIVGWEKGQGGGVIHH</sequence>
<proteinExistence type="inferred from homology"/>
<dbReference type="GO" id="GO:0005739">
    <property type="term" value="C:mitochondrion"/>
    <property type="evidence" value="ECO:0007669"/>
    <property type="project" value="TreeGrafter"/>
</dbReference>
<evidence type="ECO:0000256" key="3">
    <source>
        <dbReference type="SAM" id="MobiDB-lite"/>
    </source>
</evidence>
<dbReference type="PANTHER" id="PTHR14021">
    <property type="entry name" value="IRON-SULFUR CLUSTER CO-CHAPERONE PROTEIN HSCB"/>
    <property type="match status" value="1"/>
</dbReference>
<feature type="region of interest" description="Disordered" evidence="3">
    <location>
        <begin position="1"/>
        <end position="25"/>
    </location>
</feature>
<dbReference type="SMART" id="SM00271">
    <property type="entry name" value="DnaJ"/>
    <property type="match status" value="1"/>
</dbReference>
<dbReference type="SUPFAM" id="SSF47144">
    <property type="entry name" value="HSC20 (HSCB), C-terminal oligomerisation domain"/>
    <property type="match status" value="1"/>
</dbReference>
<evidence type="ECO:0000313" key="6">
    <source>
        <dbReference type="Proteomes" id="UP000799767"/>
    </source>
</evidence>
<name>A0A6A6PLL8_9PEZI</name>
<dbReference type="EMBL" id="MU001639">
    <property type="protein sequence ID" value="KAF2480591.1"/>
    <property type="molecule type" value="Genomic_DNA"/>
</dbReference>
<dbReference type="PROSITE" id="PS50076">
    <property type="entry name" value="DNAJ_2"/>
    <property type="match status" value="1"/>
</dbReference>
<dbReference type="Gene3D" id="1.10.287.110">
    <property type="entry name" value="DnaJ domain"/>
    <property type="match status" value="1"/>
</dbReference>
<organism evidence="5 6">
    <name type="scientific">Neohortaea acidophila</name>
    <dbReference type="NCBI Taxonomy" id="245834"/>
    <lineage>
        <taxon>Eukaryota</taxon>
        <taxon>Fungi</taxon>
        <taxon>Dikarya</taxon>
        <taxon>Ascomycota</taxon>
        <taxon>Pezizomycotina</taxon>
        <taxon>Dothideomycetes</taxon>
        <taxon>Dothideomycetidae</taxon>
        <taxon>Mycosphaerellales</taxon>
        <taxon>Teratosphaeriaceae</taxon>
        <taxon>Neohortaea</taxon>
    </lineage>
</organism>
<keyword evidence="2" id="KW-0143">Chaperone</keyword>
<dbReference type="SUPFAM" id="SSF46565">
    <property type="entry name" value="Chaperone J-domain"/>
    <property type="match status" value="1"/>
</dbReference>
<dbReference type="InterPro" id="IPR001623">
    <property type="entry name" value="DnaJ_domain"/>
</dbReference>
<dbReference type="PANTHER" id="PTHR14021:SF15">
    <property type="entry name" value="IRON-SULFUR CLUSTER CO-CHAPERONE PROTEIN HSCB"/>
    <property type="match status" value="1"/>
</dbReference>
<protein>
    <submittedName>
        <fullName evidence="5">HSCB C-terminal oligomerization domain-containing protein</fullName>
    </submittedName>
</protein>
<feature type="compositionally biased region" description="Polar residues" evidence="3">
    <location>
        <begin position="46"/>
        <end position="57"/>
    </location>
</feature>
<reference evidence="5" key="1">
    <citation type="journal article" date="2020" name="Stud. Mycol.">
        <title>101 Dothideomycetes genomes: a test case for predicting lifestyles and emergence of pathogens.</title>
        <authorList>
            <person name="Haridas S."/>
            <person name="Albert R."/>
            <person name="Binder M."/>
            <person name="Bloem J."/>
            <person name="Labutti K."/>
            <person name="Salamov A."/>
            <person name="Andreopoulos B."/>
            <person name="Baker S."/>
            <person name="Barry K."/>
            <person name="Bills G."/>
            <person name="Bluhm B."/>
            <person name="Cannon C."/>
            <person name="Castanera R."/>
            <person name="Culley D."/>
            <person name="Daum C."/>
            <person name="Ezra D."/>
            <person name="Gonzalez J."/>
            <person name="Henrissat B."/>
            <person name="Kuo A."/>
            <person name="Liang C."/>
            <person name="Lipzen A."/>
            <person name="Lutzoni F."/>
            <person name="Magnuson J."/>
            <person name="Mondo S."/>
            <person name="Nolan M."/>
            <person name="Ohm R."/>
            <person name="Pangilinan J."/>
            <person name="Park H.-J."/>
            <person name="Ramirez L."/>
            <person name="Alfaro M."/>
            <person name="Sun H."/>
            <person name="Tritt A."/>
            <person name="Yoshinaga Y."/>
            <person name="Zwiers L.-H."/>
            <person name="Turgeon B."/>
            <person name="Goodwin S."/>
            <person name="Spatafora J."/>
            <person name="Crous P."/>
            <person name="Grigoriev I."/>
        </authorList>
    </citation>
    <scope>NUCLEOTIDE SEQUENCE</scope>
    <source>
        <strain evidence="5">CBS 113389</strain>
    </source>
</reference>
<dbReference type="GO" id="GO:0051259">
    <property type="term" value="P:protein complex oligomerization"/>
    <property type="evidence" value="ECO:0007669"/>
    <property type="project" value="InterPro"/>
</dbReference>
<dbReference type="Pfam" id="PF00226">
    <property type="entry name" value="DnaJ"/>
    <property type="match status" value="1"/>
</dbReference>
<dbReference type="GeneID" id="54476628"/>
<evidence type="ECO:0000313" key="5">
    <source>
        <dbReference type="EMBL" id="KAF2480591.1"/>
    </source>
</evidence>
<evidence type="ECO:0000256" key="1">
    <source>
        <dbReference type="ARBA" id="ARBA00010476"/>
    </source>
</evidence>
<dbReference type="AlphaFoldDB" id="A0A6A6PLL8"/>